<proteinExistence type="predicted"/>
<name>A0A5D4R6J4_9BACI</name>
<organism evidence="2 3">
    <name type="scientific">Bacillus infantis</name>
    <dbReference type="NCBI Taxonomy" id="324767"/>
    <lineage>
        <taxon>Bacteria</taxon>
        <taxon>Bacillati</taxon>
        <taxon>Bacillota</taxon>
        <taxon>Bacilli</taxon>
        <taxon>Bacillales</taxon>
        <taxon>Bacillaceae</taxon>
        <taxon>Bacillus</taxon>
    </lineage>
</organism>
<dbReference type="EMBL" id="VTER01000009">
    <property type="protein sequence ID" value="TYS45851.1"/>
    <property type="molecule type" value="Genomic_DNA"/>
</dbReference>
<reference evidence="2 3" key="1">
    <citation type="submission" date="2019-08" db="EMBL/GenBank/DDBJ databases">
        <title>Bacillus genomes from the desert of Cuatro Cienegas, Coahuila.</title>
        <authorList>
            <person name="Olmedo-Alvarez G."/>
        </authorList>
    </citation>
    <scope>NUCLEOTIDE SEQUENCE [LARGE SCALE GENOMIC DNA]</scope>
    <source>
        <strain evidence="2 3">CH446_14T</strain>
    </source>
</reference>
<dbReference type="AlphaFoldDB" id="A0A5D4R6J4"/>
<accession>A0A5D4R6J4</accession>
<protein>
    <submittedName>
        <fullName evidence="2">Uncharacterized protein</fullName>
    </submittedName>
</protein>
<dbReference type="Proteomes" id="UP000322139">
    <property type="component" value="Unassembled WGS sequence"/>
</dbReference>
<dbReference type="RefSeq" id="WP_148975956.1">
    <property type="nucleotide sequence ID" value="NZ_VTER01000009.1"/>
</dbReference>
<evidence type="ECO:0000256" key="1">
    <source>
        <dbReference type="SAM" id="MobiDB-lite"/>
    </source>
</evidence>
<evidence type="ECO:0000313" key="3">
    <source>
        <dbReference type="Proteomes" id="UP000322139"/>
    </source>
</evidence>
<gene>
    <name evidence="2" type="ORF">FZD51_17535</name>
</gene>
<evidence type="ECO:0000313" key="2">
    <source>
        <dbReference type="EMBL" id="TYS45851.1"/>
    </source>
</evidence>
<sequence>MFKTIPPGEFFTFADENDYAAKLREWGLITASAKNAKQEFSYKRGASAYTVAIKGFLQTGNHETAVVAFSNDALHCVHPAYLKEMQSSSFGKGSALETGDSPQDTGLPEAGEPVKAQAKAGNDNKTAEKKKRKAPPLDLPSEKVPFEAAIKEFTTKYNHFNETDEEIIVFEQVQITGESPLEVGEAWCSYSKTLKKAELAEGNRLTFEAKIVDRKLNKDVRYKINNPSKIKKQED</sequence>
<comment type="caution">
    <text evidence="2">The sequence shown here is derived from an EMBL/GenBank/DDBJ whole genome shotgun (WGS) entry which is preliminary data.</text>
</comment>
<feature type="region of interest" description="Disordered" evidence="1">
    <location>
        <begin position="92"/>
        <end position="140"/>
    </location>
</feature>